<keyword evidence="6" id="KW-1185">Reference proteome</keyword>
<feature type="repeat" description="WD" evidence="3">
    <location>
        <begin position="124"/>
        <end position="159"/>
    </location>
</feature>
<accession>A0A1B9GZ83</accession>
<dbReference type="InterPro" id="IPR015943">
    <property type="entry name" value="WD40/YVTN_repeat-like_dom_sf"/>
</dbReference>
<reference evidence="6" key="2">
    <citation type="submission" date="2013-12" db="EMBL/GenBank/DDBJ databases">
        <title>Evolution of pathogenesis and genome organization in the Tremellales.</title>
        <authorList>
            <person name="Cuomo C."/>
            <person name="Litvintseva A."/>
            <person name="Heitman J."/>
            <person name="Chen Y."/>
            <person name="Sun S."/>
            <person name="Springer D."/>
            <person name="Dromer F."/>
            <person name="Young S."/>
            <person name="Zeng Q."/>
            <person name="Chapman S."/>
            <person name="Gujja S."/>
            <person name="Saif S."/>
            <person name="Birren B."/>
        </authorList>
    </citation>
    <scope>NUCLEOTIDE SEQUENCE [LARGE SCALE GENOMIC DNA]</scope>
    <source>
        <strain evidence="6">BCC8398</strain>
    </source>
</reference>
<dbReference type="PANTHER" id="PTHR22847:SF637">
    <property type="entry name" value="WD REPEAT DOMAIN 5B"/>
    <property type="match status" value="1"/>
</dbReference>
<feature type="repeat" description="WD" evidence="3">
    <location>
        <begin position="75"/>
        <end position="123"/>
    </location>
</feature>
<evidence type="ECO:0000256" key="1">
    <source>
        <dbReference type="ARBA" id="ARBA00022574"/>
    </source>
</evidence>
<dbReference type="SMART" id="SM00320">
    <property type="entry name" value="WD40"/>
    <property type="match status" value="6"/>
</dbReference>
<dbReference type="PANTHER" id="PTHR22847">
    <property type="entry name" value="WD40 REPEAT PROTEIN"/>
    <property type="match status" value="1"/>
</dbReference>
<name>A0A1B9GZ83_9TREE</name>
<dbReference type="InterPro" id="IPR020472">
    <property type="entry name" value="WD40_PAC1"/>
</dbReference>
<keyword evidence="1 3" id="KW-0853">WD repeat</keyword>
<dbReference type="InterPro" id="IPR001680">
    <property type="entry name" value="WD40_rpt"/>
</dbReference>
<dbReference type="STRING" id="1296120.A0A1B9GZ83"/>
<dbReference type="SUPFAM" id="SSF50978">
    <property type="entry name" value="WD40 repeat-like"/>
    <property type="match status" value="1"/>
</dbReference>
<reference evidence="5 6" key="1">
    <citation type="submission" date="2013-07" db="EMBL/GenBank/DDBJ databases">
        <title>The Genome Sequence of Cryptococcus heveanensis BCC8398.</title>
        <authorList>
            <consortium name="The Broad Institute Genome Sequencing Platform"/>
            <person name="Cuomo C."/>
            <person name="Litvintseva A."/>
            <person name="Chen Y."/>
            <person name="Heitman J."/>
            <person name="Sun S."/>
            <person name="Springer D."/>
            <person name="Dromer F."/>
            <person name="Young S.K."/>
            <person name="Zeng Q."/>
            <person name="Gargeya S."/>
            <person name="Fitzgerald M."/>
            <person name="Abouelleil A."/>
            <person name="Alvarado L."/>
            <person name="Berlin A.M."/>
            <person name="Chapman S.B."/>
            <person name="Dewar J."/>
            <person name="Goldberg J."/>
            <person name="Griggs A."/>
            <person name="Gujja S."/>
            <person name="Hansen M."/>
            <person name="Howarth C."/>
            <person name="Imamovic A."/>
            <person name="Larimer J."/>
            <person name="McCowan C."/>
            <person name="Murphy C."/>
            <person name="Pearson M."/>
            <person name="Priest M."/>
            <person name="Roberts A."/>
            <person name="Saif S."/>
            <person name="Shea T."/>
            <person name="Sykes S."/>
            <person name="Wortman J."/>
            <person name="Nusbaum C."/>
            <person name="Birren B."/>
        </authorList>
    </citation>
    <scope>NUCLEOTIDE SEQUENCE [LARGE SCALE GENOMIC DNA]</scope>
    <source>
        <strain evidence="5 6">BCC8398</strain>
    </source>
</reference>
<feature type="region of interest" description="Disordered" evidence="4">
    <location>
        <begin position="1"/>
        <end position="22"/>
    </location>
</feature>
<dbReference type="EMBL" id="KI669496">
    <property type="protein sequence ID" value="OCF36330.1"/>
    <property type="molecule type" value="Genomic_DNA"/>
</dbReference>
<dbReference type="InterPro" id="IPR019775">
    <property type="entry name" value="WD40_repeat_CS"/>
</dbReference>
<evidence type="ECO:0000256" key="3">
    <source>
        <dbReference type="PROSITE-ProRule" id="PRU00221"/>
    </source>
</evidence>
<dbReference type="PROSITE" id="PS50294">
    <property type="entry name" value="WD_REPEATS_REGION"/>
    <property type="match status" value="1"/>
</dbReference>
<dbReference type="Gene3D" id="2.130.10.10">
    <property type="entry name" value="YVTN repeat-like/Quinoprotein amine dehydrogenase"/>
    <property type="match status" value="2"/>
</dbReference>
<evidence type="ECO:0000256" key="2">
    <source>
        <dbReference type="ARBA" id="ARBA00022737"/>
    </source>
</evidence>
<dbReference type="Pfam" id="PF00400">
    <property type="entry name" value="WD40"/>
    <property type="match status" value="2"/>
</dbReference>
<dbReference type="PROSITE" id="PS00678">
    <property type="entry name" value="WD_REPEATS_1"/>
    <property type="match status" value="2"/>
</dbReference>
<organism evidence="5 6">
    <name type="scientific">Kwoniella heveanensis BCC8398</name>
    <dbReference type="NCBI Taxonomy" id="1296120"/>
    <lineage>
        <taxon>Eukaryota</taxon>
        <taxon>Fungi</taxon>
        <taxon>Dikarya</taxon>
        <taxon>Basidiomycota</taxon>
        <taxon>Agaricomycotina</taxon>
        <taxon>Tremellomycetes</taxon>
        <taxon>Tremellales</taxon>
        <taxon>Cryptococcaceae</taxon>
        <taxon>Kwoniella</taxon>
    </lineage>
</organism>
<dbReference type="GO" id="GO:1990234">
    <property type="term" value="C:transferase complex"/>
    <property type="evidence" value="ECO:0007669"/>
    <property type="project" value="UniProtKB-ARBA"/>
</dbReference>
<evidence type="ECO:0000313" key="5">
    <source>
        <dbReference type="EMBL" id="OCF36330.1"/>
    </source>
</evidence>
<keyword evidence="2" id="KW-0677">Repeat</keyword>
<dbReference type="GO" id="GO:0005634">
    <property type="term" value="C:nucleus"/>
    <property type="evidence" value="ECO:0007669"/>
    <property type="project" value="TreeGrafter"/>
</dbReference>
<proteinExistence type="predicted"/>
<dbReference type="Proteomes" id="UP000092666">
    <property type="component" value="Unassembled WGS sequence"/>
</dbReference>
<dbReference type="InterPro" id="IPR036322">
    <property type="entry name" value="WD40_repeat_dom_sf"/>
</dbReference>
<feature type="compositionally biased region" description="Acidic residues" evidence="4">
    <location>
        <begin position="386"/>
        <end position="401"/>
    </location>
</feature>
<feature type="region of interest" description="Disordered" evidence="4">
    <location>
        <begin position="377"/>
        <end position="401"/>
    </location>
</feature>
<gene>
    <name evidence="5" type="ORF">I316_02205</name>
</gene>
<feature type="compositionally biased region" description="Polar residues" evidence="4">
    <location>
        <begin position="1"/>
        <end position="18"/>
    </location>
</feature>
<sequence>MQSSDPGHLFQTTSQLNQAADRENKLRAAEKIGEPINVSSKVLDLVIRGQEGWTAESGFQARRLDLRTGKTIKLYKGHQGPVTSVVLHEIKGEDGSKRLILFTGSWDKTIKIWDAQSGDLLHTLQGHTDFIKSLTVLPLTPPLLLSTSSDRTIRLWDISDLSSGAPSPRSIQTIKEHIRPVECSVYKVEVCAAGQPTGAISVWTGDSLGTIKRWEVDTRERRLVFKEDVGGHETSVAQLAVTDEGLWSVSSDKTAIFHSHAGPSSSAKPSVAHPSYVKSLLPIPEDFALPKSLVLTGSEDEDIRLYDVDSIGEVGSSAKHHGTIRGHCGEVSVLRAWYRDEEGKKGWYVVSGGLDSTLRRWSVQDLLDPPVLDYEPEEVKESVGLTEEEERELAELMSDED</sequence>
<evidence type="ECO:0000256" key="4">
    <source>
        <dbReference type="SAM" id="MobiDB-lite"/>
    </source>
</evidence>
<evidence type="ECO:0000313" key="6">
    <source>
        <dbReference type="Proteomes" id="UP000092666"/>
    </source>
</evidence>
<dbReference type="PRINTS" id="PR00320">
    <property type="entry name" value="GPROTEINBRPT"/>
</dbReference>
<protein>
    <submittedName>
        <fullName evidence="5">Cytoplasmic protein</fullName>
    </submittedName>
</protein>
<dbReference type="AlphaFoldDB" id="A0A1B9GZ83"/>
<dbReference type="OrthoDB" id="6262491at2759"/>
<dbReference type="PROSITE" id="PS50082">
    <property type="entry name" value="WD_REPEATS_2"/>
    <property type="match status" value="2"/>
</dbReference>